<feature type="compositionally biased region" description="Basic and acidic residues" evidence="1">
    <location>
        <begin position="64"/>
        <end position="75"/>
    </location>
</feature>
<feature type="non-terminal residue" evidence="2">
    <location>
        <position position="392"/>
    </location>
</feature>
<organism evidence="2 3">
    <name type="scientific">Dibothriocephalus latus</name>
    <name type="common">Fish tapeworm</name>
    <name type="synonym">Diphyllobothrium latum</name>
    <dbReference type="NCBI Taxonomy" id="60516"/>
    <lineage>
        <taxon>Eukaryota</taxon>
        <taxon>Metazoa</taxon>
        <taxon>Spiralia</taxon>
        <taxon>Lophotrochozoa</taxon>
        <taxon>Platyhelminthes</taxon>
        <taxon>Cestoda</taxon>
        <taxon>Eucestoda</taxon>
        <taxon>Diphyllobothriidea</taxon>
        <taxon>Diphyllobothriidae</taxon>
        <taxon>Dibothriocephalus</taxon>
    </lineage>
</organism>
<sequence length="392" mass="44096">MPKSRALTVPKELAQAVRERIAEDSPMDRDEKRKLRKLGKSLKEKAKRLQLDSPDTGTDEEEDNEKREEEAEPKKGGKTGVMWDDKKPSEKTGGGSSPVEAAKVPESEPAAETKPPHVQGRLNKLLSWIGLGGNTAEDKPDPKKDSPVESPRKTSVTPRKSLPVAENPFLAEIKDLRKKIQAILKHRKRDRVLEECLEDLDEIPPAKQAEVLQKVLKKLEDEEDHSTPEDLKEEEEKKAKPAPKSGQTEKDRKEKGKSGLRDNDLFRQGKDLLNKTKNKVNRIHDNYRADDSSLNSDVESIFGEETSTDDESQRSSSSDSSSSDSELSDYGRRGCEQEKEDKTREGDQKDLMWRERSCPNLSHTCGGGYVRAHEERRMLLMAPMALDVVVPS</sequence>
<reference evidence="2 3" key="1">
    <citation type="submission" date="2018-11" db="EMBL/GenBank/DDBJ databases">
        <authorList>
            <consortium name="Pathogen Informatics"/>
        </authorList>
    </citation>
    <scope>NUCLEOTIDE SEQUENCE [LARGE SCALE GENOMIC DNA]</scope>
</reference>
<keyword evidence="3" id="KW-1185">Reference proteome</keyword>
<feature type="compositionally biased region" description="Low complexity" evidence="1">
    <location>
        <begin position="314"/>
        <end position="325"/>
    </location>
</feature>
<dbReference type="OrthoDB" id="6272784at2759"/>
<feature type="compositionally biased region" description="Basic and acidic residues" evidence="1">
    <location>
        <begin position="18"/>
        <end position="33"/>
    </location>
</feature>
<dbReference type="EMBL" id="UYRU01057322">
    <property type="protein sequence ID" value="VDN13776.1"/>
    <property type="molecule type" value="Genomic_DNA"/>
</dbReference>
<evidence type="ECO:0000313" key="3">
    <source>
        <dbReference type="Proteomes" id="UP000281553"/>
    </source>
</evidence>
<proteinExistence type="predicted"/>
<feature type="compositionally biased region" description="Basic and acidic residues" evidence="1">
    <location>
        <begin position="217"/>
        <end position="239"/>
    </location>
</feature>
<dbReference type="Proteomes" id="UP000281553">
    <property type="component" value="Unassembled WGS sequence"/>
</dbReference>
<evidence type="ECO:0000313" key="2">
    <source>
        <dbReference type="EMBL" id="VDN13776.1"/>
    </source>
</evidence>
<feature type="compositionally biased region" description="Basic and acidic residues" evidence="1">
    <location>
        <begin position="282"/>
        <end position="291"/>
    </location>
</feature>
<feature type="compositionally biased region" description="Basic and acidic residues" evidence="1">
    <location>
        <begin position="329"/>
        <end position="356"/>
    </location>
</feature>
<feature type="compositionally biased region" description="Basic and acidic residues" evidence="1">
    <location>
        <begin position="247"/>
        <end position="274"/>
    </location>
</feature>
<evidence type="ECO:0000256" key="1">
    <source>
        <dbReference type="SAM" id="MobiDB-lite"/>
    </source>
</evidence>
<accession>A0A3P7P6N1</accession>
<feature type="region of interest" description="Disordered" evidence="1">
    <location>
        <begin position="18"/>
        <end position="166"/>
    </location>
</feature>
<feature type="compositionally biased region" description="Basic and acidic residues" evidence="1">
    <location>
        <begin position="136"/>
        <end position="152"/>
    </location>
</feature>
<name>A0A3P7P6N1_DIBLA</name>
<feature type="compositionally biased region" description="Basic and acidic residues" evidence="1">
    <location>
        <begin position="41"/>
        <end position="50"/>
    </location>
</feature>
<protein>
    <submittedName>
        <fullName evidence="2">Uncharacterized protein</fullName>
    </submittedName>
</protein>
<gene>
    <name evidence="2" type="ORF">DILT_LOCUS9607</name>
</gene>
<dbReference type="AlphaFoldDB" id="A0A3P7P6N1"/>
<feature type="region of interest" description="Disordered" evidence="1">
    <location>
        <begin position="217"/>
        <end position="356"/>
    </location>
</feature>